<dbReference type="RefSeq" id="WP_145112955.1">
    <property type="nucleotide sequence ID" value="NZ_CP036349.1"/>
</dbReference>
<evidence type="ECO:0000313" key="9">
    <source>
        <dbReference type="EMBL" id="QDV74500.1"/>
    </source>
</evidence>
<evidence type="ECO:0000313" key="10">
    <source>
        <dbReference type="Proteomes" id="UP000316426"/>
    </source>
</evidence>
<evidence type="ECO:0000256" key="2">
    <source>
        <dbReference type="ARBA" id="ARBA00022692"/>
    </source>
</evidence>
<evidence type="ECO:0008006" key="11">
    <source>
        <dbReference type="Google" id="ProtNLM"/>
    </source>
</evidence>
<accession>A0A518K9P7</accession>
<dbReference type="PROSITE" id="PS00018">
    <property type="entry name" value="EF_HAND_1"/>
    <property type="match status" value="1"/>
</dbReference>
<keyword evidence="7" id="KW-0472">Membrane</keyword>
<evidence type="ECO:0000256" key="6">
    <source>
        <dbReference type="ARBA" id="ARBA00023034"/>
    </source>
</evidence>
<gene>
    <name evidence="9" type="ORF">Spa11_27040</name>
</gene>
<keyword evidence="4" id="KW-0735">Signal-anchor</keyword>
<dbReference type="Gene3D" id="3.20.20.80">
    <property type="entry name" value="Glycosidases"/>
    <property type="match status" value="1"/>
</dbReference>
<proteinExistence type="predicted"/>
<keyword evidence="6" id="KW-0333">Golgi apparatus</keyword>
<keyword evidence="5" id="KW-1133">Transmembrane helix</keyword>
<evidence type="ECO:0000256" key="1">
    <source>
        <dbReference type="ARBA" id="ARBA00004323"/>
    </source>
</evidence>
<sequence length="1011" mass="108514" precursor="true">MNFHRKATRGKRWRYAARGCRLLVAALAMACSPAVASLFQHLDASAPGSLVDLGGQLTWIDLSGNGHNAIDTSAGSGSVSLSYDDSIFPTGLPSVRFNGAGWNNYGRLQLLSPSASDAVLNQAGPNPTGFSMLVVAKGDAGAAASDWNDLLGNTTDVGDGAFLMRYNAGNGVFQGALGGLTVQNNYQGQNNYSGAATVLAFNYDPSQPNGEITLASSLNGYSQTFNLSSQASRDFSNNDPLTLGKAFDTIGRLFVGNIGEVKLYDAALTSQEFASGITALDRKWNASPDGRLDLVIDRATGAATLRTYGSTSIDLAGLRLRSETGSLDPSDWLSITDHYDANNGGDFDAVSPWLKLSQKATDLSEATFGVGTVQPGEVLELGSVFRLGANEDIEAEYADPLTQKAKHVHVRYANAAPADLLPGDFNNDGSVNAADYTVWRDNLCAEVSLPNEVVSNGRISNDDYLTWRDAYGSTAAPAQLAVAVPEPVAVSMLVLPAIMACGIRLSRLSRATGIGALLLATLMLGAPREADAVEATVGVYYYPWWDTHDWDDSLRARMLPEDHAPLAGYTPSSDADLIAEHINQSHRGNISLWATSWWGPGTIEDVVLQQNILTHPRASELTYAIHYESTGRFNGFETPDFSNLVTDFEYLAENVFSDPNYHRIDGRPVVFMYVSRAYFNNPEARQALDDARQALITTHGYDPYVVGDEVFDAGFNSGRAAEFDAMTTYDVFAMSGFSSGTVSQGDIQQANSKYAAAAAAGATVIPAITPGYNDKAVRDGNRATGRYFTGETIEQAGSVFTALIDDAAGPNLDASTGNLLMVNSFNEWHEDTQIEPTVVAPPSSTDNSQTGTDLTTGVTYEGYGYKYLDLLRTHTTEGGPVLIDGDADFDGDLDSDDVVAFVEAWGAEYLHEGVRVGGYASRTSMPDFNYDGVVDFVDWFYVRANVPDAASADLLALLEVPEPDAGLLIGVLIVTAAMRLSTRSVIERDSWRTMVVVQRDGRHCPPGERQE</sequence>
<dbReference type="Pfam" id="PF16317">
    <property type="entry name" value="Glyco_hydro_99"/>
    <property type="match status" value="1"/>
</dbReference>
<evidence type="ECO:0000256" key="7">
    <source>
        <dbReference type="ARBA" id="ARBA00023136"/>
    </source>
</evidence>
<reference evidence="9 10" key="1">
    <citation type="submission" date="2019-02" db="EMBL/GenBank/DDBJ databases">
        <title>Deep-cultivation of Planctomycetes and their phenomic and genomic characterization uncovers novel biology.</title>
        <authorList>
            <person name="Wiegand S."/>
            <person name="Jogler M."/>
            <person name="Boedeker C."/>
            <person name="Pinto D."/>
            <person name="Vollmers J."/>
            <person name="Rivas-Marin E."/>
            <person name="Kohn T."/>
            <person name="Peeters S.H."/>
            <person name="Heuer A."/>
            <person name="Rast P."/>
            <person name="Oberbeckmann S."/>
            <person name="Bunk B."/>
            <person name="Jeske O."/>
            <person name="Meyerdierks A."/>
            <person name="Storesund J.E."/>
            <person name="Kallscheuer N."/>
            <person name="Luecker S."/>
            <person name="Lage O.M."/>
            <person name="Pohl T."/>
            <person name="Merkel B.J."/>
            <person name="Hornburger P."/>
            <person name="Mueller R.-W."/>
            <person name="Bruemmer F."/>
            <person name="Labrenz M."/>
            <person name="Spormann A.M."/>
            <person name="Op den Camp H."/>
            <person name="Overmann J."/>
            <person name="Amann R."/>
            <person name="Jetten M.S.M."/>
            <person name="Mascher T."/>
            <person name="Medema M.H."/>
            <person name="Devos D.P."/>
            <person name="Kaster A.-K."/>
            <person name="Ovreas L."/>
            <person name="Rohde M."/>
            <person name="Galperin M.Y."/>
            <person name="Jogler C."/>
        </authorList>
    </citation>
    <scope>NUCLEOTIDE SEQUENCE [LARGE SCALE GENOMIC DNA]</scope>
    <source>
        <strain evidence="9 10">Spa11</strain>
    </source>
</reference>
<dbReference type="SUPFAM" id="SSF49899">
    <property type="entry name" value="Concanavalin A-like lectins/glucanases"/>
    <property type="match status" value="1"/>
</dbReference>
<dbReference type="PANTHER" id="PTHR13572">
    <property type="entry name" value="ENDO-ALPHA-1,2-MANNOSIDASE"/>
    <property type="match status" value="1"/>
</dbReference>
<evidence type="ECO:0000256" key="8">
    <source>
        <dbReference type="SAM" id="SignalP"/>
    </source>
</evidence>
<comment type="subcellular location">
    <subcellularLocation>
        <location evidence="1">Golgi apparatus membrane</location>
        <topology evidence="1">Single-pass type II membrane protein</topology>
    </subcellularLocation>
</comment>
<dbReference type="Proteomes" id="UP000316426">
    <property type="component" value="Chromosome"/>
</dbReference>
<organism evidence="9 10">
    <name type="scientific">Botrimarina mediterranea</name>
    <dbReference type="NCBI Taxonomy" id="2528022"/>
    <lineage>
        <taxon>Bacteria</taxon>
        <taxon>Pseudomonadati</taxon>
        <taxon>Planctomycetota</taxon>
        <taxon>Planctomycetia</taxon>
        <taxon>Pirellulales</taxon>
        <taxon>Lacipirellulaceae</taxon>
        <taxon>Botrimarina</taxon>
    </lineage>
</organism>
<dbReference type="GO" id="GO:0004559">
    <property type="term" value="F:alpha-mannosidase activity"/>
    <property type="evidence" value="ECO:0007669"/>
    <property type="project" value="TreeGrafter"/>
</dbReference>
<keyword evidence="3" id="KW-0378">Hydrolase</keyword>
<name>A0A518K9P7_9BACT</name>
<evidence type="ECO:0000256" key="5">
    <source>
        <dbReference type="ARBA" id="ARBA00022989"/>
    </source>
</evidence>
<feature type="signal peptide" evidence="8">
    <location>
        <begin position="1"/>
        <end position="36"/>
    </location>
</feature>
<dbReference type="InterPro" id="IPR026071">
    <property type="entry name" value="Glyco_Hydrolase_99"/>
</dbReference>
<evidence type="ECO:0000256" key="4">
    <source>
        <dbReference type="ARBA" id="ARBA00022968"/>
    </source>
</evidence>
<evidence type="ECO:0000256" key="3">
    <source>
        <dbReference type="ARBA" id="ARBA00022801"/>
    </source>
</evidence>
<dbReference type="InterPro" id="IPR013320">
    <property type="entry name" value="ConA-like_dom_sf"/>
</dbReference>
<keyword evidence="2" id="KW-0812">Transmembrane</keyword>
<dbReference type="PANTHER" id="PTHR13572:SF4">
    <property type="entry name" value="RE57134P"/>
    <property type="match status" value="1"/>
</dbReference>
<dbReference type="AlphaFoldDB" id="A0A518K9P7"/>
<dbReference type="EMBL" id="CP036349">
    <property type="protein sequence ID" value="QDV74500.1"/>
    <property type="molecule type" value="Genomic_DNA"/>
</dbReference>
<dbReference type="Gene3D" id="2.60.120.200">
    <property type="match status" value="1"/>
</dbReference>
<feature type="chain" id="PRO_5021961793" description="Dockerin domain-containing protein" evidence="8">
    <location>
        <begin position="37"/>
        <end position="1011"/>
    </location>
</feature>
<keyword evidence="8" id="KW-0732">Signal</keyword>
<protein>
    <recommendedName>
        <fullName evidence="11">Dockerin domain-containing protein</fullName>
    </recommendedName>
</protein>
<keyword evidence="10" id="KW-1185">Reference proteome</keyword>
<dbReference type="KEGG" id="bmei:Spa11_27040"/>
<dbReference type="InterPro" id="IPR018247">
    <property type="entry name" value="EF_Hand_1_Ca_BS"/>
</dbReference>